<dbReference type="Proteomes" id="UP000429484">
    <property type="component" value="Unassembled WGS sequence"/>
</dbReference>
<comment type="caution">
    <text evidence="1">The sequence shown here is derived from an EMBL/GenBank/DDBJ whole genome shotgun (WGS) entry which is preliminary data.</text>
</comment>
<accession>A0AAW9TIR2</accession>
<reference evidence="1 2" key="1">
    <citation type="journal article" date="2013" name="Genome Biol.">
        <title>Comparative genomics of the core and accessory genomes of 48 Sinorhizobium strains comprising five genospecies.</title>
        <authorList>
            <person name="Sugawara M."/>
            <person name="Epstein B."/>
            <person name="Badgley B.D."/>
            <person name="Unno T."/>
            <person name="Xu L."/>
            <person name="Reese J."/>
            <person name="Gyaneshwar P."/>
            <person name="Denny R."/>
            <person name="Mudge J."/>
            <person name="Bharti A.K."/>
            <person name="Farmer A.D."/>
            <person name="May G.D."/>
            <person name="Woodward J.E."/>
            <person name="Medigue C."/>
            <person name="Vallenet D."/>
            <person name="Lajus A."/>
            <person name="Rouy Z."/>
            <person name="Martinez-Vaz B."/>
            <person name="Tiffin P."/>
            <person name="Young N.D."/>
            <person name="Sadowsky M.J."/>
        </authorList>
    </citation>
    <scope>NUCLEOTIDE SEQUENCE [LARGE SCALE GENOMIC DNA]</scope>
    <source>
        <strain evidence="1 2">N6B1</strain>
    </source>
</reference>
<protein>
    <submittedName>
        <fullName evidence="1">Uncharacterized protein</fullName>
    </submittedName>
</protein>
<dbReference type="AlphaFoldDB" id="A0AAW9TIR2"/>
<evidence type="ECO:0000313" key="1">
    <source>
        <dbReference type="EMBL" id="MQW32149.1"/>
    </source>
</evidence>
<organism evidence="1 2">
    <name type="scientific">Rhizobium meliloti</name>
    <name type="common">Ensifer meliloti</name>
    <name type="synonym">Sinorhizobium meliloti</name>
    <dbReference type="NCBI Taxonomy" id="382"/>
    <lineage>
        <taxon>Bacteria</taxon>
        <taxon>Pseudomonadati</taxon>
        <taxon>Pseudomonadota</taxon>
        <taxon>Alphaproteobacteria</taxon>
        <taxon>Hyphomicrobiales</taxon>
        <taxon>Rhizobiaceae</taxon>
        <taxon>Sinorhizobium/Ensifer group</taxon>
        <taxon>Sinorhizobium</taxon>
    </lineage>
</organism>
<dbReference type="EMBL" id="WISR01000050">
    <property type="protein sequence ID" value="MQW32149.1"/>
    <property type="molecule type" value="Genomic_DNA"/>
</dbReference>
<gene>
    <name evidence="1" type="ORF">GHK53_04665</name>
</gene>
<evidence type="ECO:0000313" key="2">
    <source>
        <dbReference type="Proteomes" id="UP000429484"/>
    </source>
</evidence>
<dbReference type="RefSeq" id="WP_013845041.1">
    <property type="nucleotide sequence ID" value="NZ_CP026526.1"/>
</dbReference>
<name>A0AAW9TIR2_RHIML</name>
<proteinExistence type="predicted"/>
<sequence>MTEFAIQDADAAKLEVFASAFHRLYAGKGPDAALNRNSARKVADLAVDALGQPARDFMAMVDPLNPLRPKDLDDLRITYPAEAGDEIKAAVALVYYYRHPEQIDLSELDDAYSLLASSDMEHSPSP</sequence>